<reference evidence="1" key="2">
    <citation type="journal article" date="2022" name="New Phytol.">
        <title>Evolutionary transition to the ectomycorrhizal habit in the genomes of a hyperdiverse lineage of mushroom-forming fungi.</title>
        <authorList>
            <person name="Looney B."/>
            <person name="Miyauchi S."/>
            <person name="Morin E."/>
            <person name="Drula E."/>
            <person name="Courty P.E."/>
            <person name="Kohler A."/>
            <person name="Kuo A."/>
            <person name="LaButti K."/>
            <person name="Pangilinan J."/>
            <person name="Lipzen A."/>
            <person name="Riley R."/>
            <person name="Andreopoulos W."/>
            <person name="He G."/>
            <person name="Johnson J."/>
            <person name="Nolan M."/>
            <person name="Tritt A."/>
            <person name="Barry K.W."/>
            <person name="Grigoriev I.V."/>
            <person name="Nagy L.G."/>
            <person name="Hibbett D."/>
            <person name="Henrissat B."/>
            <person name="Matheny P.B."/>
            <person name="Labbe J."/>
            <person name="Martin F.M."/>
        </authorList>
    </citation>
    <scope>NUCLEOTIDE SEQUENCE</scope>
    <source>
        <strain evidence="1">FP105234-sp</strain>
    </source>
</reference>
<name>A0ACB8R6S4_9AGAM</name>
<organism evidence="1 2">
    <name type="scientific">Auriscalpium vulgare</name>
    <dbReference type="NCBI Taxonomy" id="40419"/>
    <lineage>
        <taxon>Eukaryota</taxon>
        <taxon>Fungi</taxon>
        <taxon>Dikarya</taxon>
        <taxon>Basidiomycota</taxon>
        <taxon>Agaricomycotina</taxon>
        <taxon>Agaricomycetes</taxon>
        <taxon>Russulales</taxon>
        <taxon>Auriscalpiaceae</taxon>
        <taxon>Auriscalpium</taxon>
    </lineage>
</organism>
<comment type="caution">
    <text evidence="1">The sequence shown here is derived from an EMBL/GenBank/DDBJ whole genome shotgun (WGS) entry which is preliminary data.</text>
</comment>
<proteinExistence type="predicted"/>
<evidence type="ECO:0000313" key="1">
    <source>
        <dbReference type="EMBL" id="KAI0039764.1"/>
    </source>
</evidence>
<dbReference type="Proteomes" id="UP000814033">
    <property type="component" value="Unassembled WGS sequence"/>
</dbReference>
<dbReference type="EMBL" id="MU276265">
    <property type="protein sequence ID" value="KAI0039764.1"/>
    <property type="molecule type" value="Genomic_DNA"/>
</dbReference>
<accession>A0ACB8R6S4</accession>
<reference evidence="1" key="1">
    <citation type="submission" date="2021-02" db="EMBL/GenBank/DDBJ databases">
        <authorList>
            <consortium name="DOE Joint Genome Institute"/>
            <person name="Ahrendt S."/>
            <person name="Looney B.P."/>
            <person name="Miyauchi S."/>
            <person name="Morin E."/>
            <person name="Drula E."/>
            <person name="Courty P.E."/>
            <person name="Chicoki N."/>
            <person name="Fauchery L."/>
            <person name="Kohler A."/>
            <person name="Kuo A."/>
            <person name="Labutti K."/>
            <person name="Pangilinan J."/>
            <person name="Lipzen A."/>
            <person name="Riley R."/>
            <person name="Andreopoulos W."/>
            <person name="He G."/>
            <person name="Johnson J."/>
            <person name="Barry K.W."/>
            <person name="Grigoriev I.V."/>
            <person name="Nagy L."/>
            <person name="Hibbett D."/>
            <person name="Henrissat B."/>
            <person name="Matheny P.B."/>
            <person name="Labbe J."/>
            <person name="Martin F."/>
        </authorList>
    </citation>
    <scope>NUCLEOTIDE SEQUENCE</scope>
    <source>
        <strain evidence="1">FP105234-sp</strain>
    </source>
</reference>
<gene>
    <name evidence="1" type="ORF">FA95DRAFT_1612312</name>
</gene>
<protein>
    <submittedName>
        <fullName evidence="1">Uncharacterized protein</fullName>
    </submittedName>
</protein>
<keyword evidence="2" id="KW-1185">Reference proteome</keyword>
<sequence>MPFAGLLKALAIAGLVGLAVGAIVTPIVAPAVVSVFGFGAAGPVAGSLAAGIQSGLGSVAVGSSFAIVQSIGMGGAMPLVGLICGAAIVGVVAVIGRALVGLWQRFVL</sequence>
<evidence type="ECO:0000313" key="2">
    <source>
        <dbReference type="Proteomes" id="UP000814033"/>
    </source>
</evidence>